<proteinExistence type="predicted"/>
<dbReference type="AlphaFoldDB" id="X1LB10"/>
<dbReference type="PROSITE" id="PS00198">
    <property type="entry name" value="4FE4S_FER_1"/>
    <property type="match status" value="1"/>
</dbReference>
<dbReference type="SUPFAM" id="SSF54862">
    <property type="entry name" value="4Fe-4S ferredoxins"/>
    <property type="match status" value="1"/>
</dbReference>
<accession>X1LB10</accession>
<dbReference type="InterPro" id="IPR017900">
    <property type="entry name" value="4Fe4S_Fe_S_CS"/>
</dbReference>
<name>X1LB10_9ZZZZ</name>
<dbReference type="InterPro" id="IPR017896">
    <property type="entry name" value="4Fe4S_Fe-S-bd"/>
</dbReference>
<gene>
    <name evidence="2" type="ORF">S06H3_18649</name>
</gene>
<dbReference type="Gene3D" id="3.30.70.20">
    <property type="match status" value="1"/>
</dbReference>
<protein>
    <recommendedName>
        <fullName evidence="1">4Fe-4S ferredoxin-type domain-containing protein</fullName>
    </recommendedName>
</protein>
<feature type="domain" description="4Fe-4S ferredoxin-type" evidence="1">
    <location>
        <begin position="3"/>
        <end position="31"/>
    </location>
</feature>
<organism evidence="2">
    <name type="scientific">marine sediment metagenome</name>
    <dbReference type="NCBI Taxonomy" id="412755"/>
    <lineage>
        <taxon>unclassified sequences</taxon>
        <taxon>metagenomes</taxon>
        <taxon>ecological metagenomes</taxon>
    </lineage>
</organism>
<dbReference type="EMBL" id="BARV01009457">
    <property type="protein sequence ID" value="GAI16288.1"/>
    <property type="molecule type" value="Genomic_DNA"/>
</dbReference>
<dbReference type="PROSITE" id="PS51379">
    <property type="entry name" value="4FE4S_FER_2"/>
    <property type="match status" value="1"/>
</dbReference>
<comment type="caution">
    <text evidence="2">The sequence shown here is derived from an EMBL/GenBank/DDBJ whole genome shotgun (WGS) entry which is preliminary data.</text>
</comment>
<evidence type="ECO:0000259" key="1">
    <source>
        <dbReference type="PROSITE" id="PS51379"/>
    </source>
</evidence>
<evidence type="ECO:0000313" key="2">
    <source>
        <dbReference type="EMBL" id="GAI16288.1"/>
    </source>
</evidence>
<dbReference type="Pfam" id="PF12797">
    <property type="entry name" value="Fer4_2"/>
    <property type="match status" value="1"/>
</dbReference>
<reference evidence="2" key="1">
    <citation type="journal article" date="2014" name="Front. Microbiol.">
        <title>High frequency of phylogenetically diverse reductive dehalogenase-homologous genes in deep subseafloor sedimentary metagenomes.</title>
        <authorList>
            <person name="Kawai M."/>
            <person name="Futagami T."/>
            <person name="Toyoda A."/>
            <person name="Takaki Y."/>
            <person name="Nishi S."/>
            <person name="Hori S."/>
            <person name="Arai W."/>
            <person name="Tsubouchi T."/>
            <person name="Morono Y."/>
            <person name="Uchiyama I."/>
            <person name="Ito T."/>
            <person name="Fujiyama A."/>
            <person name="Inagaki F."/>
            <person name="Takami H."/>
        </authorList>
    </citation>
    <scope>NUCLEOTIDE SEQUENCE</scope>
    <source>
        <strain evidence="2">Expedition CK06-06</strain>
    </source>
</reference>
<sequence>MDKKFIVNKEKCVGCQICIQNCPGATKIGDDSKAEIIDQKKLEECGGENVCPIGAIEKVSGEKEEE</sequence>